<gene>
    <name evidence="3" type="ORF">AAA083_00735</name>
</gene>
<dbReference type="EMBL" id="JBBNOP010000001">
    <property type="protein sequence ID" value="MEQ3361495.1"/>
    <property type="molecule type" value="Genomic_DNA"/>
</dbReference>
<evidence type="ECO:0000256" key="1">
    <source>
        <dbReference type="SAM" id="MobiDB-lite"/>
    </source>
</evidence>
<dbReference type="Proteomes" id="UP001487305">
    <property type="component" value="Unassembled WGS sequence"/>
</dbReference>
<feature type="region of interest" description="Disordered" evidence="1">
    <location>
        <begin position="35"/>
        <end position="54"/>
    </location>
</feature>
<reference evidence="3 4" key="1">
    <citation type="submission" date="2024-04" db="EMBL/GenBank/DDBJ databases">
        <title>Human intestinal bacterial collection.</title>
        <authorList>
            <person name="Pauvert C."/>
            <person name="Hitch T.C.A."/>
            <person name="Clavel T."/>
        </authorList>
    </citation>
    <scope>NUCLEOTIDE SEQUENCE [LARGE SCALE GENOMIC DNA]</scope>
    <source>
        <strain evidence="3 4">CLA-KB-H42</strain>
    </source>
</reference>
<evidence type="ECO:0000313" key="3">
    <source>
        <dbReference type="EMBL" id="MEQ3361495.1"/>
    </source>
</evidence>
<comment type="caution">
    <text evidence="3">The sequence shown here is derived from an EMBL/GenBank/DDBJ whole genome shotgun (WGS) entry which is preliminary data.</text>
</comment>
<keyword evidence="4" id="KW-1185">Reference proteome</keyword>
<keyword evidence="2" id="KW-1133">Transmembrane helix</keyword>
<evidence type="ECO:0000256" key="2">
    <source>
        <dbReference type="SAM" id="Phobius"/>
    </source>
</evidence>
<sequence>MKRNLFDDYRDRMSNVALPETARARIDQAIQDERASEASEVSGASTASIPLRQSRPPRRPIRRFAVAAACVVAVVLGGILLAPTAEHLIGVEENSFTLTAYAYGTDFDGPDNIKLALGDFASWGGFYSFDESDWKDSDPYENDFIHDTGMKKGYICSTYFDLACEGTGIEKLTYELEGDGVYFNFDPARDTSTAPEDFSHNSFSVEPGDLKDPGKGYIYIVANVSVDEDLAEPTAVVDQYLKRIDANRHEPLPQAEQDAYNEAHSQLEVLVQTKAAEAIGNATLAITATYSNGTTETHSYRIAPVDDFAERYQDYVDGGRKEDRASFFVIEQLD</sequence>
<name>A0ABV1J8U6_9ACTN</name>
<keyword evidence="2" id="KW-0472">Membrane</keyword>
<keyword evidence="2" id="KW-0812">Transmembrane</keyword>
<feature type="transmembrane region" description="Helical" evidence="2">
    <location>
        <begin position="64"/>
        <end position="82"/>
    </location>
</feature>
<dbReference type="RefSeq" id="WP_102375566.1">
    <property type="nucleotide sequence ID" value="NZ_JBBNOP010000001.1"/>
</dbReference>
<proteinExistence type="predicted"/>
<protein>
    <recommendedName>
        <fullName evidence="5">DUF4179 domain-containing protein</fullName>
    </recommendedName>
</protein>
<organism evidence="3 4">
    <name type="scientific">Raoultibacter massiliensis</name>
    <dbReference type="NCBI Taxonomy" id="1852371"/>
    <lineage>
        <taxon>Bacteria</taxon>
        <taxon>Bacillati</taxon>
        <taxon>Actinomycetota</taxon>
        <taxon>Coriobacteriia</taxon>
        <taxon>Eggerthellales</taxon>
        <taxon>Eggerthellaceae</taxon>
        <taxon>Raoultibacter</taxon>
    </lineage>
</organism>
<accession>A0ABV1J8U6</accession>
<evidence type="ECO:0000313" key="4">
    <source>
        <dbReference type="Proteomes" id="UP001487305"/>
    </source>
</evidence>
<evidence type="ECO:0008006" key="5">
    <source>
        <dbReference type="Google" id="ProtNLM"/>
    </source>
</evidence>